<dbReference type="RefSeq" id="WP_262393291.1">
    <property type="nucleotide sequence ID" value="NZ_BEXB01000042.1"/>
</dbReference>
<reference evidence="1 2" key="1">
    <citation type="submission" date="2017-11" db="EMBL/GenBank/DDBJ databases">
        <title>Draft Genome Sequence of Sporolactobacillus inulinus NBRC 111894 Isolated from Koso, a Japanese Sugar-Vegetable Fermented Beverage.</title>
        <authorList>
            <person name="Chiou T.Y."/>
            <person name="Oshima K."/>
            <person name="Suda W."/>
            <person name="Hattori M."/>
            <person name="Takahashi T."/>
        </authorList>
    </citation>
    <scope>NUCLEOTIDE SEQUENCE [LARGE SCALE GENOMIC DNA]</scope>
    <source>
        <strain evidence="1 2">NBRC111894</strain>
    </source>
</reference>
<evidence type="ECO:0000313" key="2">
    <source>
        <dbReference type="Proteomes" id="UP000319716"/>
    </source>
</evidence>
<dbReference type="EMBL" id="BEXB01000042">
    <property type="protein sequence ID" value="GAY78205.1"/>
    <property type="molecule type" value="Genomic_DNA"/>
</dbReference>
<evidence type="ECO:0000313" key="1">
    <source>
        <dbReference type="EMBL" id="GAY78205.1"/>
    </source>
</evidence>
<gene>
    <name evidence="1" type="ORF">NBRC111894_3759</name>
</gene>
<proteinExistence type="predicted"/>
<accession>A0A4Y1ZGH5</accession>
<organism evidence="1 2">
    <name type="scientific">Sporolactobacillus inulinus</name>
    <dbReference type="NCBI Taxonomy" id="2078"/>
    <lineage>
        <taxon>Bacteria</taxon>
        <taxon>Bacillati</taxon>
        <taxon>Bacillota</taxon>
        <taxon>Bacilli</taxon>
        <taxon>Bacillales</taxon>
        <taxon>Sporolactobacillaceae</taxon>
        <taxon>Sporolactobacillus</taxon>
    </lineage>
</organism>
<name>A0A4Y1ZGH5_9BACL</name>
<comment type="caution">
    <text evidence="1">The sequence shown here is derived from an EMBL/GenBank/DDBJ whole genome shotgun (WGS) entry which is preliminary data.</text>
</comment>
<dbReference type="Proteomes" id="UP000319716">
    <property type="component" value="Unassembled WGS sequence"/>
</dbReference>
<protein>
    <submittedName>
        <fullName evidence="1">Uncharacterized protein</fullName>
    </submittedName>
</protein>
<dbReference type="AlphaFoldDB" id="A0A4Y1ZGH5"/>
<sequence>MYYDNLDDRQQMEQNPAAPFVDAILNAIKGEATAIDFTVAWLRLRQTR</sequence>